<sequence>MAAKWLNSVDVDFGLQFPRLTIFGKYTLLAGVLYPVLATWMIVRMTLTKNIPSYITIGSYRAMLHCPTLRRNKEPTTVQKPGNNMTKKTETTLEKPVTIPLDVEPMVSKDLLERGLQGSLSGGTPNLEISPTEQPVKSTDNPPRQTPPAQMIVPETQPDDSEPMTISMEPMEPNLGEVDAMETDKTSDHLKAPPTVPQNKRFKPTLTPQNSRPTLSTSHTKKPLK</sequence>
<keyword evidence="2" id="KW-1133">Transmembrane helix</keyword>
<name>A0AAD5KVH2_9CRUS</name>
<feature type="transmembrane region" description="Helical" evidence="2">
    <location>
        <begin position="20"/>
        <end position="43"/>
    </location>
</feature>
<feature type="compositionally biased region" description="Polar residues" evidence="1">
    <location>
        <begin position="118"/>
        <end position="143"/>
    </location>
</feature>
<proteinExistence type="predicted"/>
<evidence type="ECO:0000313" key="3">
    <source>
        <dbReference type="EMBL" id="KAI9550643.1"/>
    </source>
</evidence>
<feature type="region of interest" description="Disordered" evidence="1">
    <location>
        <begin position="116"/>
        <end position="225"/>
    </location>
</feature>
<keyword evidence="2" id="KW-0472">Membrane</keyword>
<dbReference type="AlphaFoldDB" id="A0AAD5KVH2"/>
<feature type="compositionally biased region" description="Polar residues" evidence="1">
    <location>
        <begin position="206"/>
        <end position="218"/>
    </location>
</feature>
<reference evidence="3" key="1">
    <citation type="submission" date="2022-05" db="EMBL/GenBank/DDBJ databases">
        <title>A multi-omics perspective on studying reproductive biology in Daphnia sinensis.</title>
        <authorList>
            <person name="Jia J."/>
        </authorList>
    </citation>
    <scope>NUCLEOTIDE SEQUENCE</scope>
    <source>
        <strain evidence="3">WSL</strain>
    </source>
</reference>
<dbReference type="Proteomes" id="UP000820818">
    <property type="component" value="Unassembled WGS sequence"/>
</dbReference>
<keyword evidence="4" id="KW-1185">Reference proteome</keyword>
<dbReference type="EMBL" id="WJBH02000109">
    <property type="protein sequence ID" value="KAI9550643.1"/>
    <property type="molecule type" value="Genomic_DNA"/>
</dbReference>
<keyword evidence="2" id="KW-0812">Transmembrane</keyword>
<protein>
    <submittedName>
        <fullName evidence="3">Uncharacterized protein</fullName>
    </submittedName>
</protein>
<gene>
    <name evidence="3" type="ORF">GHT06_004412</name>
</gene>
<accession>A0AAD5KVH2</accession>
<comment type="caution">
    <text evidence="3">The sequence shown here is derived from an EMBL/GenBank/DDBJ whole genome shotgun (WGS) entry which is preliminary data.</text>
</comment>
<organism evidence="3 4">
    <name type="scientific">Daphnia sinensis</name>
    <dbReference type="NCBI Taxonomy" id="1820382"/>
    <lineage>
        <taxon>Eukaryota</taxon>
        <taxon>Metazoa</taxon>
        <taxon>Ecdysozoa</taxon>
        <taxon>Arthropoda</taxon>
        <taxon>Crustacea</taxon>
        <taxon>Branchiopoda</taxon>
        <taxon>Diplostraca</taxon>
        <taxon>Cladocera</taxon>
        <taxon>Anomopoda</taxon>
        <taxon>Daphniidae</taxon>
        <taxon>Daphnia</taxon>
        <taxon>Daphnia similis group</taxon>
    </lineage>
</organism>
<evidence type="ECO:0000313" key="4">
    <source>
        <dbReference type="Proteomes" id="UP000820818"/>
    </source>
</evidence>
<feature type="compositionally biased region" description="Basic and acidic residues" evidence="1">
    <location>
        <begin position="182"/>
        <end position="191"/>
    </location>
</feature>
<evidence type="ECO:0000256" key="2">
    <source>
        <dbReference type="SAM" id="Phobius"/>
    </source>
</evidence>
<evidence type="ECO:0000256" key="1">
    <source>
        <dbReference type="SAM" id="MobiDB-lite"/>
    </source>
</evidence>